<dbReference type="InterPro" id="IPR023168">
    <property type="entry name" value="GatB_Yqey_C_2"/>
</dbReference>
<evidence type="ECO:0000313" key="2">
    <source>
        <dbReference type="Proteomes" id="UP000177062"/>
    </source>
</evidence>
<gene>
    <name evidence="1" type="ORF">A2Y84_01715</name>
</gene>
<dbReference type="PANTHER" id="PTHR28055">
    <property type="entry name" value="ALTERED INHERITANCE OF MITOCHONDRIA PROTEIN 41, MITOCHONDRIAL"/>
    <property type="match status" value="1"/>
</dbReference>
<evidence type="ECO:0008006" key="3">
    <source>
        <dbReference type="Google" id="ProtNLM"/>
    </source>
</evidence>
<dbReference type="Proteomes" id="UP000177062">
    <property type="component" value="Unassembled WGS sequence"/>
</dbReference>
<comment type="caution">
    <text evidence="1">The sequence shown here is derived from an EMBL/GenBank/DDBJ whole genome shotgun (WGS) entry which is preliminary data.</text>
</comment>
<proteinExistence type="predicted"/>
<name>A0A1G1YWS1_9BACT</name>
<dbReference type="GO" id="GO:0016884">
    <property type="term" value="F:carbon-nitrogen ligase activity, with glutamine as amido-N-donor"/>
    <property type="evidence" value="ECO:0007669"/>
    <property type="project" value="InterPro"/>
</dbReference>
<protein>
    <recommendedName>
        <fullName evidence="3">Glutamyl-tRNA amidotransferase</fullName>
    </recommendedName>
</protein>
<sequence length="150" mass="16482">MPKLLDSLRADLVPSLKAGDSFKSGVLRMLLAAVHNEEIAKGKDKELTDEDVIKVLRNEAKKRKEANEIYSKAGRTDLASKEGQELELIKNYLPPEMDETEVEAIVKEVVAGGETDFGKIMGEVMKRTAGRAEASLVTVLVKKALAKDEE</sequence>
<organism evidence="1 2">
    <name type="scientific">Candidatus Colwellbacteria bacterium RBG_13_48_8</name>
    <dbReference type="NCBI Taxonomy" id="1797685"/>
    <lineage>
        <taxon>Bacteria</taxon>
        <taxon>Candidatus Colwelliibacteriota</taxon>
    </lineage>
</organism>
<dbReference type="Gene3D" id="1.10.1510.10">
    <property type="entry name" value="Uncharacterised protein YqeY/AIM41 PF09424, N-terminal domain"/>
    <property type="match status" value="1"/>
</dbReference>
<dbReference type="Pfam" id="PF09424">
    <property type="entry name" value="YqeY"/>
    <property type="match status" value="1"/>
</dbReference>
<dbReference type="InterPro" id="IPR003789">
    <property type="entry name" value="Asn/Gln_tRNA_amidoTrase-B-like"/>
</dbReference>
<dbReference type="Gene3D" id="1.10.10.410">
    <property type="match status" value="1"/>
</dbReference>
<reference evidence="1 2" key="1">
    <citation type="journal article" date="2016" name="Nat. Commun.">
        <title>Thousands of microbial genomes shed light on interconnected biogeochemical processes in an aquifer system.</title>
        <authorList>
            <person name="Anantharaman K."/>
            <person name="Brown C.T."/>
            <person name="Hug L.A."/>
            <person name="Sharon I."/>
            <person name="Castelle C.J."/>
            <person name="Probst A.J."/>
            <person name="Thomas B.C."/>
            <person name="Singh A."/>
            <person name="Wilkins M.J."/>
            <person name="Karaoz U."/>
            <person name="Brodie E.L."/>
            <person name="Williams K.H."/>
            <person name="Hubbard S.S."/>
            <person name="Banfield J.F."/>
        </authorList>
    </citation>
    <scope>NUCLEOTIDE SEQUENCE [LARGE SCALE GENOMIC DNA]</scope>
</reference>
<evidence type="ECO:0000313" key="1">
    <source>
        <dbReference type="EMBL" id="OGY56838.1"/>
    </source>
</evidence>
<dbReference type="SUPFAM" id="SSF89095">
    <property type="entry name" value="GatB/YqeY motif"/>
    <property type="match status" value="1"/>
</dbReference>
<dbReference type="InterPro" id="IPR019004">
    <property type="entry name" value="YqeY/Aim41"/>
</dbReference>
<dbReference type="InterPro" id="IPR042184">
    <property type="entry name" value="YqeY/Aim41_N"/>
</dbReference>
<dbReference type="EMBL" id="MHIT01000016">
    <property type="protein sequence ID" value="OGY56838.1"/>
    <property type="molecule type" value="Genomic_DNA"/>
</dbReference>
<accession>A0A1G1YWS1</accession>
<dbReference type="AlphaFoldDB" id="A0A1G1YWS1"/>
<dbReference type="PANTHER" id="PTHR28055:SF1">
    <property type="entry name" value="ALTERED INHERITANCE OF MITOCHONDRIA PROTEIN 41, MITOCHONDRIAL"/>
    <property type="match status" value="1"/>
</dbReference>